<dbReference type="Proteomes" id="UP000683360">
    <property type="component" value="Unassembled WGS sequence"/>
</dbReference>
<feature type="compositionally biased region" description="Polar residues" evidence="1">
    <location>
        <begin position="182"/>
        <end position="192"/>
    </location>
</feature>
<protein>
    <submittedName>
        <fullName evidence="2">Uncharacterized protein</fullName>
    </submittedName>
</protein>
<evidence type="ECO:0000256" key="1">
    <source>
        <dbReference type="SAM" id="MobiDB-lite"/>
    </source>
</evidence>
<sequence length="391" mass="44779">MRKSRIKSNTMAPTNNFHADVYQHCDLGAHQNFVESSKALIQNTNARLDRLNTMSNDLRRLASLIKDDRDENEQYQLVPDIKAIGEIDKDKQSQQTKRQSINIVIPIDCPISDTKDRTISTEKTHKLTKPKSMQKKNKELLNKKSKEVTAKSNELYNQKKIDLTKLQNYTKENNTFVQNILNGGHGSENSGTYGDAHDCNTRTDRQESESTNPDFNGSYTSTAHQHCCLIHKFGCSDANNKRVHNEIKEPKTMTSSPTQMKANIVDLSLPSRSKYLNFDKYDVRSNDMKKVECYPMGLFQTSTSSKFKYNSREAKSDVLRRQVLLPKRITLHANSVSEIITERSVLPLDKFSVGFRFRIGQKTNTKHENKCNTRLQYSSMDYSLVLKSSGY</sequence>
<dbReference type="AlphaFoldDB" id="A0A8S3V913"/>
<gene>
    <name evidence="2" type="ORF">MEDL_62949</name>
</gene>
<name>A0A8S3V913_MYTED</name>
<evidence type="ECO:0000313" key="3">
    <source>
        <dbReference type="Proteomes" id="UP000683360"/>
    </source>
</evidence>
<feature type="compositionally biased region" description="Basic and acidic residues" evidence="1">
    <location>
        <begin position="195"/>
        <end position="208"/>
    </location>
</feature>
<comment type="caution">
    <text evidence="2">The sequence shown here is derived from an EMBL/GenBank/DDBJ whole genome shotgun (WGS) entry which is preliminary data.</text>
</comment>
<keyword evidence="3" id="KW-1185">Reference proteome</keyword>
<accession>A0A8S3V913</accession>
<reference evidence="2" key="1">
    <citation type="submission" date="2021-03" db="EMBL/GenBank/DDBJ databases">
        <authorList>
            <person name="Bekaert M."/>
        </authorList>
    </citation>
    <scope>NUCLEOTIDE SEQUENCE</scope>
</reference>
<evidence type="ECO:0000313" key="2">
    <source>
        <dbReference type="EMBL" id="CAG2251295.1"/>
    </source>
</evidence>
<feature type="region of interest" description="Disordered" evidence="1">
    <location>
        <begin position="182"/>
        <end position="213"/>
    </location>
</feature>
<dbReference type="OrthoDB" id="6078259at2759"/>
<dbReference type="EMBL" id="CAJPWZ010003081">
    <property type="protein sequence ID" value="CAG2251295.1"/>
    <property type="molecule type" value="Genomic_DNA"/>
</dbReference>
<organism evidence="2 3">
    <name type="scientific">Mytilus edulis</name>
    <name type="common">Blue mussel</name>
    <dbReference type="NCBI Taxonomy" id="6550"/>
    <lineage>
        <taxon>Eukaryota</taxon>
        <taxon>Metazoa</taxon>
        <taxon>Spiralia</taxon>
        <taxon>Lophotrochozoa</taxon>
        <taxon>Mollusca</taxon>
        <taxon>Bivalvia</taxon>
        <taxon>Autobranchia</taxon>
        <taxon>Pteriomorphia</taxon>
        <taxon>Mytilida</taxon>
        <taxon>Mytiloidea</taxon>
        <taxon>Mytilidae</taxon>
        <taxon>Mytilinae</taxon>
        <taxon>Mytilus</taxon>
    </lineage>
</organism>
<proteinExistence type="predicted"/>